<keyword evidence="6" id="KW-1185">Reference proteome</keyword>
<dbReference type="RefSeq" id="WP_344997471.1">
    <property type="nucleotide sequence ID" value="NZ_BAABFR010000048.1"/>
</dbReference>
<keyword evidence="3" id="KW-0560">Oxidoreductase</keyword>
<dbReference type="InterPro" id="IPR036661">
    <property type="entry name" value="Luciferase-like_sf"/>
</dbReference>
<accession>A0ABP8JUI6</accession>
<dbReference type="Proteomes" id="UP001500635">
    <property type="component" value="Unassembled WGS sequence"/>
</dbReference>
<evidence type="ECO:0000256" key="2">
    <source>
        <dbReference type="ARBA" id="ARBA00022643"/>
    </source>
</evidence>
<organism evidence="5 6">
    <name type="scientific">Tsukamurella soli</name>
    <dbReference type="NCBI Taxonomy" id="644556"/>
    <lineage>
        <taxon>Bacteria</taxon>
        <taxon>Bacillati</taxon>
        <taxon>Actinomycetota</taxon>
        <taxon>Actinomycetes</taxon>
        <taxon>Mycobacteriales</taxon>
        <taxon>Tsukamurellaceae</taxon>
        <taxon>Tsukamurella</taxon>
    </lineage>
</organism>
<keyword evidence="2" id="KW-0288">FMN</keyword>
<gene>
    <name evidence="5" type="ORF">GCM10023147_30610</name>
</gene>
<evidence type="ECO:0000256" key="3">
    <source>
        <dbReference type="ARBA" id="ARBA00023002"/>
    </source>
</evidence>
<dbReference type="SUPFAM" id="SSF51679">
    <property type="entry name" value="Bacterial luciferase-like"/>
    <property type="match status" value="1"/>
</dbReference>
<dbReference type="InterPro" id="IPR051260">
    <property type="entry name" value="Diverse_substr_monoxygenases"/>
</dbReference>
<dbReference type="PANTHER" id="PTHR30011">
    <property type="entry name" value="ALKANESULFONATE MONOOXYGENASE-RELATED"/>
    <property type="match status" value="1"/>
</dbReference>
<keyword evidence="1" id="KW-0285">Flavoprotein</keyword>
<evidence type="ECO:0000313" key="5">
    <source>
        <dbReference type="EMBL" id="GAA4396369.1"/>
    </source>
</evidence>
<evidence type="ECO:0000256" key="4">
    <source>
        <dbReference type="ARBA" id="ARBA00023033"/>
    </source>
</evidence>
<evidence type="ECO:0000256" key="1">
    <source>
        <dbReference type="ARBA" id="ARBA00022630"/>
    </source>
</evidence>
<reference evidence="6" key="1">
    <citation type="journal article" date="2019" name="Int. J. Syst. Evol. Microbiol.">
        <title>The Global Catalogue of Microorganisms (GCM) 10K type strain sequencing project: providing services to taxonomists for standard genome sequencing and annotation.</title>
        <authorList>
            <consortium name="The Broad Institute Genomics Platform"/>
            <consortium name="The Broad Institute Genome Sequencing Center for Infectious Disease"/>
            <person name="Wu L."/>
            <person name="Ma J."/>
        </authorList>
    </citation>
    <scope>NUCLEOTIDE SEQUENCE [LARGE SCALE GENOMIC DNA]</scope>
    <source>
        <strain evidence="6">JCM 17688</strain>
    </source>
</reference>
<evidence type="ECO:0000313" key="6">
    <source>
        <dbReference type="Proteomes" id="UP001500635"/>
    </source>
</evidence>
<evidence type="ECO:0008006" key="7">
    <source>
        <dbReference type="Google" id="ProtNLM"/>
    </source>
</evidence>
<dbReference type="EMBL" id="BAABFR010000048">
    <property type="protein sequence ID" value="GAA4396369.1"/>
    <property type="molecule type" value="Genomic_DNA"/>
</dbReference>
<dbReference type="Gene3D" id="3.20.20.30">
    <property type="entry name" value="Luciferase-like domain"/>
    <property type="match status" value="1"/>
</dbReference>
<proteinExistence type="predicted"/>
<sequence length="292" mass="29599">MTTPYLALGLSGPHLLELAGDAGLLARWDGLPLAFTVLGIDRIEAGPPATATLDGSAAGAALAGRTDSGRFLVAATPQRDHPYNLARRVASLGHLSRGRSGVVFGVRDAYAARASLGPAGDGEGAWAGARLGDPAPLNADTAAAAARAVRALERSWPHDSIVADRAAGILVRSHEITHVDLEGAYRIAGPLNAPEPAAGPSVIAWYAAESGGTVADGQPFDIVLGPGDLLRAGPDRPLADVLAAAERLLTGRYAPAPRGPLRAALGLGVPTRWPGGRPAFPAPQPNPALGAG</sequence>
<comment type="caution">
    <text evidence="5">The sequence shown here is derived from an EMBL/GenBank/DDBJ whole genome shotgun (WGS) entry which is preliminary data.</text>
</comment>
<name>A0ABP8JUI6_9ACTN</name>
<dbReference type="PANTHER" id="PTHR30011:SF16">
    <property type="entry name" value="C2H2 FINGER DOMAIN TRANSCRIPTION FACTOR (EUROFUNG)-RELATED"/>
    <property type="match status" value="1"/>
</dbReference>
<protein>
    <recommendedName>
        <fullName evidence="7">Luciferase-like monooxygenase</fullName>
    </recommendedName>
</protein>
<keyword evidence="4" id="KW-0503">Monooxygenase</keyword>